<gene>
    <name evidence="2" type="ORF">ACFPZ3_61835</name>
</gene>
<keyword evidence="3" id="KW-1185">Reference proteome</keyword>
<protein>
    <recommendedName>
        <fullName evidence="4">HTH cro/C1-type domain-containing protein</fullName>
    </recommendedName>
</protein>
<accession>A0ABW1D8U2</accession>
<dbReference type="SUPFAM" id="SSF48452">
    <property type="entry name" value="TPR-like"/>
    <property type="match status" value="1"/>
</dbReference>
<proteinExistence type="predicted"/>
<evidence type="ECO:0000313" key="2">
    <source>
        <dbReference type="EMBL" id="MFC5834358.1"/>
    </source>
</evidence>
<feature type="region of interest" description="Disordered" evidence="1">
    <location>
        <begin position="1"/>
        <end position="21"/>
    </location>
</feature>
<evidence type="ECO:0008006" key="4">
    <source>
        <dbReference type="Google" id="ProtNLM"/>
    </source>
</evidence>
<reference evidence="3" key="1">
    <citation type="journal article" date="2019" name="Int. J. Syst. Evol. Microbiol.">
        <title>The Global Catalogue of Microorganisms (GCM) 10K type strain sequencing project: providing services to taxonomists for standard genome sequencing and annotation.</title>
        <authorList>
            <consortium name="The Broad Institute Genomics Platform"/>
            <consortium name="The Broad Institute Genome Sequencing Center for Infectious Disease"/>
            <person name="Wu L."/>
            <person name="Ma J."/>
        </authorList>
    </citation>
    <scope>NUCLEOTIDE SEQUENCE [LARGE SCALE GENOMIC DNA]</scope>
    <source>
        <strain evidence="3">CCUG 53903</strain>
    </source>
</reference>
<evidence type="ECO:0000256" key="1">
    <source>
        <dbReference type="SAM" id="MobiDB-lite"/>
    </source>
</evidence>
<comment type="caution">
    <text evidence="2">The sequence shown here is derived from an EMBL/GenBank/DDBJ whole genome shotgun (WGS) entry which is preliminary data.</text>
</comment>
<sequence>MAESGGSPWAERIRDERRTRGWSQKQLATHLFKAAGAITLPEFDSVLRRIKDHEAGTRPKDPYPLLYCRVFGVDEAALFDGVNPAAGSPPTAEDLLAHAAWIEQSNVGDTTISMIDEARHHLAEGHTQTPPARMLASVLHQHRQVRALLRGGKQRLRQTRELFHIDSALLAHACILLGDMYDDESAVVHGMAALLSAQEAGANEAAALSALAKTERWRRRYAVSADAAARGYQCSPPTPLRILLACQEANAASLLGDFARASDALQRAEQAAETAADDSGMSPWSCPASRRALYALSVALQANDPSVALRAAAAADEAWADGATWVTGTWAQVRFGAGIACVMMGDLDAAAEQITPAMSLPPESRLSTITNYLVRLDARLDSPRFRGSDSVATLREQIRTFNSARALPAAVEEDA</sequence>
<organism evidence="2 3">
    <name type="scientific">Nonomuraea insulae</name>
    <dbReference type="NCBI Taxonomy" id="1616787"/>
    <lineage>
        <taxon>Bacteria</taxon>
        <taxon>Bacillati</taxon>
        <taxon>Actinomycetota</taxon>
        <taxon>Actinomycetes</taxon>
        <taxon>Streptosporangiales</taxon>
        <taxon>Streptosporangiaceae</taxon>
        <taxon>Nonomuraea</taxon>
    </lineage>
</organism>
<dbReference type="Proteomes" id="UP001596058">
    <property type="component" value="Unassembled WGS sequence"/>
</dbReference>
<dbReference type="RefSeq" id="WP_379523772.1">
    <property type="nucleotide sequence ID" value="NZ_JBHSPA010000111.1"/>
</dbReference>
<name>A0ABW1D8U2_9ACTN</name>
<dbReference type="EMBL" id="JBHSPA010000111">
    <property type="protein sequence ID" value="MFC5834358.1"/>
    <property type="molecule type" value="Genomic_DNA"/>
</dbReference>
<dbReference type="InterPro" id="IPR011990">
    <property type="entry name" value="TPR-like_helical_dom_sf"/>
</dbReference>
<evidence type="ECO:0000313" key="3">
    <source>
        <dbReference type="Proteomes" id="UP001596058"/>
    </source>
</evidence>